<name>A0A2C6L6A9_9APIC</name>
<proteinExistence type="predicted"/>
<dbReference type="EMBL" id="MIGC01000843">
    <property type="protein sequence ID" value="PHJ24127.1"/>
    <property type="molecule type" value="Genomic_DNA"/>
</dbReference>
<reference evidence="2 3" key="1">
    <citation type="journal article" date="2017" name="Int. J. Parasitol.">
        <title>The genome of the protozoan parasite Cystoisospora suis and a reverse vaccinology approach to identify vaccine candidates.</title>
        <authorList>
            <person name="Palmieri N."/>
            <person name="Shrestha A."/>
            <person name="Ruttkowski B."/>
            <person name="Beck T."/>
            <person name="Vogl C."/>
            <person name="Tomley F."/>
            <person name="Blake D.P."/>
            <person name="Joachim A."/>
        </authorList>
    </citation>
    <scope>NUCLEOTIDE SEQUENCE [LARGE SCALE GENOMIC DNA]</scope>
    <source>
        <strain evidence="2 3">Wien I</strain>
    </source>
</reference>
<dbReference type="InterPro" id="IPR000626">
    <property type="entry name" value="Ubiquitin-like_dom"/>
</dbReference>
<dbReference type="Proteomes" id="UP000221165">
    <property type="component" value="Unassembled WGS sequence"/>
</dbReference>
<dbReference type="InterPro" id="IPR022617">
    <property type="entry name" value="Rad60/SUMO-like_dom"/>
</dbReference>
<evidence type="ECO:0000313" key="2">
    <source>
        <dbReference type="EMBL" id="PHJ24127.1"/>
    </source>
</evidence>
<evidence type="ECO:0000259" key="1">
    <source>
        <dbReference type="PROSITE" id="PS50053"/>
    </source>
</evidence>
<dbReference type="PROSITE" id="PS50053">
    <property type="entry name" value="UBIQUITIN_2"/>
    <property type="match status" value="1"/>
</dbReference>
<dbReference type="Pfam" id="PF11976">
    <property type="entry name" value="Rad60-SLD"/>
    <property type="match status" value="1"/>
</dbReference>
<dbReference type="GeneID" id="94425431"/>
<dbReference type="SUPFAM" id="SSF54236">
    <property type="entry name" value="Ubiquitin-like"/>
    <property type="match status" value="1"/>
</dbReference>
<organism evidence="2 3">
    <name type="scientific">Cystoisospora suis</name>
    <dbReference type="NCBI Taxonomy" id="483139"/>
    <lineage>
        <taxon>Eukaryota</taxon>
        <taxon>Sar</taxon>
        <taxon>Alveolata</taxon>
        <taxon>Apicomplexa</taxon>
        <taxon>Conoidasida</taxon>
        <taxon>Coccidia</taxon>
        <taxon>Eucoccidiorida</taxon>
        <taxon>Eimeriorina</taxon>
        <taxon>Sarcocystidae</taxon>
        <taxon>Cystoisospora</taxon>
    </lineage>
</organism>
<protein>
    <submittedName>
        <fullName evidence="2">Ubiquitin-like protein smt3</fullName>
    </submittedName>
</protein>
<dbReference type="InterPro" id="IPR029071">
    <property type="entry name" value="Ubiquitin-like_domsf"/>
</dbReference>
<keyword evidence="3" id="KW-1185">Reference proteome</keyword>
<feature type="domain" description="Ubiquitin-like" evidence="1">
    <location>
        <begin position="15"/>
        <end position="90"/>
    </location>
</feature>
<dbReference type="Gene3D" id="3.10.20.90">
    <property type="entry name" value="Phosphatidylinositol 3-kinase Catalytic Subunit, Chain A, domain 1"/>
    <property type="match status" value="1"/>
</dbReference>
<dbReference type="AlphaFoldDB" id="A0A2C6L6A9"/>
<dbReference type="FunFam" id="3.10.20.90:FF:000202">
    <property type="entry name" value="Small ubiquitin-related modifier I"/>
    <property type="match status" value="1"/>
</dbReference>
<gene>
    <name evidence="2" type="ORF">CSUI_002018</name>
</gene>
<dbReference type="VEuPathDB" id="ToxoDB:CSUI_002018"/>
<accession>A0A2C6L6A9</accession>
<sequence length="97" mass="10899">MSDEKKDDAGEKEHMQLKVRSPDGSEVYFKIKKKTKLEKLMQAYCNRLGQHMDAVRFLYDGERVKPEKTPLDMGIEDGDVIDAMVQQTGGGVAHSLG</sequence>
<evidence type="ECO:0000313" key="3">
    <source>
        <dbReference type="Proteomes" id="UP000221165"/>
    </source>
</evidence>
<dbReference type="PANTHER" id="PTHR10562">
    <property type="entry name" value="SMALL UBIQUITIN-RELATED MODIFIER"/>
    <property type="match status" value="1"/>
</dbReference>
<dbReference type="SMART" id="SM00213">
    <property type="entry name" value="UBQ"/>
    <property type="match status" value="1"/>
</dbReference>
<dbReference type="OrthoDB" id="442921at2759"/>
<comment type="caution">
    <text evidence="2">The sequence shown here is derived from an EMBL/GenBank/DDBJ whole genome shotgun (WGS) entry which is preliminary data.</text>
</comment>
<dbReference type="RefSeq" id="XP_067925801.1">
    <property type="nucleotide sequence ID" value="XM_068062220.1"/>
</dbReference>